<dbReference type="AlphaFoldDB" id="A0A0K2V639"/>
<name>A0A0K2V639_LEPSM</name>
<organism evidence="2">
    <name type="scientific">Lepeophtheirus salmonis</name>
    <name type="common">Salmon louse</name>
    <name type="synonym">Caligus salmonis</name>
    <dbReference type="NCBI Taxonomy" id="72036"/>
    <lineage>
        <taxon>Eukaryota</taxon>
        <taxon>Metazoa</taxon>
        <taxon>Ecdysozoa</taxon>
        <taxon>Arthropoda</taxon>
        <taxon>Crustacea</taxon>
        <taxon>Multicrustacea</taxon>
        <taxon>Hexanauplia</taxon>
        <taxon>Copepoda</taxon>
        <taxon>Siphonostomatoida</taxon>
        <taxon>Caligidae</taxon>
        <taxon>Lepeophtheirus</taxon>
    </lineage>
</organism>
<feature type="signal peptide" evidence="1">
    <location>
        <begin position="1"/>
        <end position="18"/>
    </location>
</feature>
<feature type="chain" id="PRO_5013456410" description="Secreted protein" evidence="1">
    <location>
        <begin position="19"/>
        <end position="84"/>
    </location>
</feature>
<reference evidence="2" key="1">
    <citation type="submission" date="2014-05" db="EMBL/GenBank/DDBJ databases">
        <authorList>
            <person name="Chronopoulou M."/>
        </authorList>
    </citation>
    <scope>NUCLEOTIDE SEQUENCE</scope>
    <source>
        <tissue evidence="2">Whole organism</tissue>
    </source>
</reference>
<proteinExistence type="predicted"/>
<evidence type="ECO:0000313" key="2">
    <source>
        <dbReference type="EMBL" id="CDW45622.1"/>
    </source>
</evidence>
<feature type="non-terminal residue" evidence="2">
    <location>
        <position position="1"/>
    </location>
</feature>
<accession>A0A0K2V639</accession>
<evidence type="ECO:0008006" key="3">
    <source>
        <dbReference type="Google" id="ProtNLM"/>
    </source>
</evidence>
<keyword evidence="1" id="KW-0732">Signal</keyword>
<protein>
    <recommendedName>
        <fullName evidence="3">Secreted protein</fullName>
    </recommendedName>
</protein>
<evidence type="ECO:0000256" key="1">
    <source>
        <dbReference type="SAM" id="SignalP"/>
    </source>
</evidence>
<sequence length="84" mass="10099">YLFLFIFANLFLSVCIHCRNIRWSRWSGRVIIYIFVDFGCNKIDNFIVIQSLEKIFVVNTRYLKNSHSIIRHTPDIEITYIIIN</sequence>
<dbReference type="EMBL" id="HACA01028262">
    <property type="protein sequence ID" value="CDW45623.1"/>
    <property type="molecule type" value="Transcribed_RNA"/>
</dbReference>
<dbReference type="EMBL" id="HACA01028261">
    <property type="protein sequence ID" value="CDW45622.1"/>
    <property type="molecule type" value="Transcribed_RNA"/>
</dbReference>